<dbReference type="GeneID" id="75834740"/>
<dbReference type="Proteomes" id="UP001055219">
    <property type="component" value="Unassembled WGS sequence"/>
</dbReference>
<protein>
    <submittedName>
        <fullName evidence="2">Uncharacterized protein</fullName>
    </submittedName>
</protein>
<keyword evidence="3" id="KW-1185">Reference proteome</keyword>
<name>A0A9P9XWC3_9HYPO</name>
<feature type="region of interest" description="Disordered" evidence="1">
    <location>
        <begin position="290"/>
        <end position="326"/>
    </location>
</feature>
<evidence type="ECO:0000256" key="1">
    <source>
        <dbReference type="SAM" id="MobiDB-lite"/>
    </source>
</evidence>
<feature type="region of interest" description="Disordered" evidence="1">
    <location>
        <begin position="45"/>
        <end position="71"/>
    </location>
</feature>
<comment type="caution">
    <text evidence="2">The sequence shown here is derived from an EMBL/GenBank/DDBJ whole genome shotgun (WGS) entry which is preliminary data.</text>
</comment>
<sequence>MSTVPDPELTGDTATELSTSHLARFEFSDAGTKILMVEWAPGAVASAPSEPSTLPTALDDAPSPATPAKSNDWHVSWPGKSTVLPANDVDSTSFARRIFFLLPPDAPVPSTVTITPPSPLEAITLKPLPAIFPPSFQDQRGTRGVLHTIWAKKRLRELDAEMASELSFNTESVGLEMARAERDWIVDTFLTEQKQGDGLGSVLSAAGMTPLTPRSPIGGKLGEKLRGLKLETSPAELEPSANIFLAEGSQSQTLSPRGDDIAMSGFGSIPQRSPGVAPMGGAISLNAVIKGDPAPTGPKTEDDDLFALPISPRSPDMAKSPFSTLK</sequence>
<accession>A0A9P9XWC3</accession>
<dbReference type="EMBL" id="JAGIXG020000053">
    <property type="protein sequence ID" value="KAI6779051.1"/>
    <property type="molecule type" value="Genomic_DNA"/>
</dbReference>
<organism evidence="2 3">
    <name type="scientific">Emericellopsis cladophorae</name>
    <dbReference type="NCBI Taxonomy" id="2686198"/>
    <lineage>
        <taxon>Eukaryota</taxon>
        <taxon>Fungi</taxon>
        <taxon>Dikarya</taxon>
        <taxon>Ascomycota</taxon>
        <taxon>Pezizomycotina</taxon>
        <taxon>Sordariomycetes</taxon>
        <taxon>Hypocreomycetidae</taxon>
        <taxon>Hypocreales</taxon>
        <taxon>Bionectriaceae</taxon>
        <taxon>Emericellopsis</taxon>
    </lineage>
</organism>
<evidence type="ECO:0000313" key="3">
    <source>
        <dbReference type="Proteomes" id="UP001055219"/>
    </source>
</evidence>
<dbReference type="OrthoDB" id="5344482at2759"/>
<reference evidence="2" key="2">
    <citation type="submission" date="2022-07" db="EMBL/GenBank/DDBJ databases">
        <authorList>
            <person name="Goncalves M.F.M."/>
            <person name="Hilario S."/>
            <person name="Van De Peer Y."/>
            <person name="Esteves A.C."/>
            <person name="Alves A."/>
        </authorList>
    </citation>
    <scope>NUCLEOTIDE SEQUENCE</scope>
    <source>
        <strain evidence="2">MUM 19.33</strain>
    </source>
</reference>
<evidence type="ECO:0000313" key="2">
    <source>
        <dbReference type="EMBL" id="KAI6779051.1"/>
    </source>
</evidence>
<reference evidence="2" key="1">
    <citation type="journal article" date="2021" name="J Fungi (Basel)">
        <title>Genomic and Metabolomic Analyses of the Marine Fungus Emericellopsis cladophorae: Insights into Saltwater Adaptability Mechanisms and Its Biosynthetic Potential.</title>
        <authorList>
            <person name="Goncalves M.F.M."/>
            <person name="Hilario S."/>
            <person name="Van de Peer Y."/>
            <person name="Esteves A.C."/>
            <person name="Alves A."/>
        </authorList>
    </citation>
    <scope>NUCLEOTIDE SEQUENCE</scope>
    <source>
        <strain evidence="2">MUM 19.33</strain>
    </source>
</reference>
<proteinExistence type="predicted"/>
<dbReference type="RefSeq" id="XP_051359907.1">
    <property type="nucleotide sequence ID" value="XM_051509035.1"/>
</dbReference>
<dbReference type="AlphaFoldDB" id="A0A9P9XWC3"/>
<gene>
    <name evidence="2" type="ORF">J7T54_008269</name>
</gene>